<protein>
    <recommendedName>
        <fullName evidence="3">DUF418 domain-containing protein</fullName>
    </recommendedName>
</protein>
<feature type="region of interest" description="Disordered" evidence="1">
    <location>
        <begin position="422"/>
        <end position="459"/>
    </location>
</feature>
<dbReference type="InterPro" id="IPR007349">
    <property type="entry name" value="DUF418"/>
</dbReference>
<dbReference type="RefSeq" id="WP_053545087.1">
    <property type="nucleotide sequence ID" value="NZ_CP009220.1"/>
</dbReference>
<dbReference type="Pfam" id="PF04235">
    <property type="entry name" value="DUF418"/>
    <property type="match status" value="1"/>
</dbReference>
<dbReference type="Proteomes" id="UP000068067">
    <property type="component" value="Chromosome"/>
</dbReference>
<feature type="compositionally biased region" description="Basic and acidic residues" evidence="1">
    <location>
        <begin position="1"/>
        <end position="12"/>
    </location>
</feature>
<dbReference type="KEGG" id="cdx:CDES_08540"/>
<feature type="transmembrane region" description="Helical" evidence="2">
    <location>
        <begin position="264"/>
        <end position="284"/>
    </location>
</feature>
<keyword evidence="2" id="KW-1133">Transmembrane helix</keyword>
<dbReference type="PANTHER" id="PTHR30590">
    <property type="entry name" value="INNER MEMBRANE PROTEIN"/>
    <property type="match status" value="1"/>
</dbReference>
<proteinExistence type="predicted"/>
<feature type="transmembrane region" description="Helical" evidence="2">
    <location>
        <begin position="216"/>
        <end position="243"/>
    </location>
</feature>
<dbReference type="OrthoDB" id="2388539at2"/>
<reference evidence="4 5" key="1">
    <citation type="submission" date="2014-08" db="EMBL/GenBank/DDBJ databases">
        <title>Complete genome sequence of Corynebacterium deserti GIMN1.010 (=DSM 45689), isolated from desert sand in western China.</title>
        <authorList>
            <person name="Ruckert C."/>
            <person name="Albersmeier A."/>
            <person name="Kalinowski J."/>
        </authorList>
    </citation>
    <scope>NUCLEOTIDE SEQUENCE [LARGE SCALE GENOMIC DNA]</scope>
    <source>
        <strain evidence="4 5">GIMN1.010</strain>
    </source>
</reference>
<dbReference type="PATRIC" id="fig|931089.4.peg.1716"/>
<feature type="transmembrane region" description="Helical" evidence="2">
    <location>
        <begin position="351"/>
        <end position="372"/>
    </location>
</feature>
<accession>A0A0M4CJT7</accession>
<feature type="transmembrane region" description="Helical" evidence="2">
    <location>
        <begin position="168"/>
        <end position="191"/>
    </location>
</feature>
<evidence type="ECO:0000313" key="5">
    <source>
        <dbReference type="Proteomes" id="UP000068067"/>
    </source>
</evidence>
<dbReference type="PANTHER" id="PTHR30590:SF2">
    <property type="entry name" value="INNER MEMBRANE PROTEIN"/>
    <property type="match status" value="1"/>
</dbReference>
<keyword evidence="2" id="KW-0812">Transmembrane</keyword>
<evidence type="ECO:0000259" key="3">
    <source>
        <dbReference type="Pfam" id="PF04235"/>
    </source>
</evidence>
<feature type="domain" description="DUF418" evidence="3">
    <location>
        <begin position="248"/>
        <end position="419"/>
    </location>
</feature>
<keyword evidence="2" id="KW-0472">Membrane</keyword>
<dbReference type="AlphaFoldDB" id="A0A0M4CJT7"/>
<evidence type="ECO:0000313" key="4">
    <source>
        <dbReference type="EMBL" id="ALC06101.1"/>
    </source>
</evidence>
<dbReference type="InterPro" id="IPR052529">
    <property type="entry name" value="Bact_Transport_Assoc"/>
</dbReference>
<keyword evidence="5" id="KW-1185">Reference proteome</keyword>
<feature type="region of interest" description="Disordered" evidence="1">
    <location>
        <begin position="1"/>
        <end position="27"/>
    </location>
</feature>
<gene>
    <name evidence="4" type="ORF">CDES_08540</name>
</gene>
<feature type="transmembrane region" description="Helical" evidence="2">
    <location>
        <begin position="304"/>
        <end position="321"/>
    </location>
</feature>
<dbReference type="EMBL" id="CP009220">
    <property type="protein sequence ID" value="ALC06101.1"/>
    <property type="molecule type" value="Genomic_DNA"/>
</dbReference>
<organism evidence="4 5">
    <name type="scientific">Corynebacterium deserti GIMN1.010</name>
    <dbReference type="NCBI Taxonomy" id="931089"/>
    <lineage>
        <taxon>Bacteria</taxon>
        <taxon>Bacillati</taxon>
        <taxon>Actinomycetota</taxon>
        <taxon>Actinomycetes</taxon>
        <taxon>Mycobacteriales</taxon>
        <taxon>Corynebacteriaceae</taxon>
        <taxon>Corynebacterium</taxon>
    </lineage>
</organism>
<feature type="transmembrane region" description="Helical" evidence="2">
    <location>
        <begin position="131"/>
        <end position="161"/>
    </location>
</feature>
<name>A0A0M4CJT7_9CORY</name>
<dbReference type="STRING" id="931089.CDES_08540"/>
<feature type="transmembrane region" description="Helical" evidence="2">
    <location>
        <begin position="378"/>
        <end position="399"/>
    </location>
</feature>
<evidence type="ECO:0000256" key="1">
    <source>
        <dbReference type="SAM" id="MobiDB-lite"/>
    </source>
</evidence>
<feature type="transmembrane region" description="Helical" evidence="2">
    <location>
        <begin position="92"/>
        <end position="111"/>
    </location>
</feature>
<evidence type="ECO:0000256" key="2">
    <source>
        <dbReference type="SAM" id="Phobius"/>
    </source>
</evidence>
<sequence length="459" mass="50005">MANESQKPRETTRAVVHSRSAHSKSAQKSRILAPDIARGTALLGIALANVSTAWLPSPPGAPAGQLGGIVHESVFEQIYAVFAAMFIHVRGLPMFSTLLGYGVGMVVYSLWRRQYPETAARGVILRRYGFLAIFGIIHLAFLFWGDIMFFYGVAGMLFALIMTAKDKVLWWIAGILATVYVVFMIGGYVVLPIVSDFSWEGESVDFSFTFATWGEYFGFSLLMVPAQFAAVIVEVFMLGPVMIVGYLAARHRVLSRVDEFRKELWIATGIFIAIAVCVGLPWGLAEIGVLPQESASMFYNLNQGVGALTGPGIVAAIALMVQPVQRKLDRGEITSLPWPLRMLAALGARSMSGYVGQSIIFLLFTQAFTLGIGQNSGILGSAAVAIVVWLVTLLIAYGLDLAGKRGPFETMHRYAAYGKKGLQDPYQPKQLPSSGYTPIPDASPLNQQSTKPRDTHPNR</sequence>